<dbReference type="RefSeq" id="WP_251813080.1">
    <property type="nucleotide sequence ID" value="NZ_CP101527.1"/>
</dbReference>
<reference evidence="1" key="1">
    <citation type="submission" date="2022-07" db="EMBL/GenBank/DDBJ databases">
        <title>Alkalimarinus sp. nov., isolated from gut of a Alitta virens.</title>
        <authorList>
            <person name="Yang A.I."/>
            <person name="Shin N.-R."/>
        </authorList>
    </citation>
    <scope>NUCLEOTIDE SEQUENCE</scope>
    <source>
        <strain evidence="1">FA028</strain>
    </source>
</reference>
<accession>A0A9E8HL69</accession>
<organism evidence="1 2">
    <name type="scientific">Alkalimarinus sediminis</name>
    <dbReference type="NCBI Taxonomy" id="1632866"/>
    <lineage>
        <taxon>Bacteria</taxon>
        <taxon>Pseudomonadati</taxon>
        <taxon>Pseudomonadota</taxon>
        <taxon>Gammaproteobacteria</taxon>
        <taxon>Alteromonadales</taxon>
        <taxon>Alteromonadaceae</taxon>
        <taxon>Alkalimarinus</taxon>
    </lineage>
</organism>
<sequence>MNKYNRLVLYVLTFAIIQGCASNSYEIAELRHGWKTNYVLFVSGDRRLMVHDPISAIFGKSRVSTQHIHVKKLSQKLSAQEIIVTSSEGEVTGLSGYVYIDNKKASIELTQYGKPYLFNGQYRVTIVDNKN</sequence>
<dbReference type="Proteomes" id="UP001164472">
    <property type="component" value="Chromosome"/>
</dbReference>
<evidence type="ECO:0000313" key="1">
    <source>
        <dbReference type="EMBL" id="UZW76360.1"/>
    </source>
</evidence>
<dbReference type="KEGG" id="asem:NNL22_07175"/>
<name>A0A9E8HL69_9ALTE</name>
<dbReference type="PROSITE" id="PS51257">
    <property type="entry name" value="PROKAR_LIPOPROTEIN"/>
    <property type="match status" value="1"/>
</dbReference>
<dbReference type="AlphaFoldDB" id="A0A9E8HL69"/>
<evidence type="ECO:0000313" key="2">
    <source>
        <dbReference type="Proteomes" id="UP001164472"/>
    </source>
</evidence>
<gene>
    <name evidence="1" type="ORF">NNL22_07175</name>
</gene>
<keyword evidence="2" id="KW-1185">Reference proteome</keyword>
<proteinExistence type="predicted"/>
<dbReference type="EMBL" id="CP101527">
    <property type="protein sequence ID" value="UZW76360.1"/>
    <property type="molecule type" value="Genomic_DNA"/>
</dbReference>
<protein>
    <submittedName>
        <fullName evidence="1">Uncharacterized protein</fullName>
    </submittedName>
</protein>